<feature type="non-terminal residue" evidence="3">
    <location>
        <position position="1"/>
    </location>
</feature>
<dbReference type="PANTHER" id="PTHR33481:SF1">
    <property type="entry name" value="ENDONUCLEASE_EXONUCLEASE_PHOSPHATASE DOMAIN-CONTAINING PROTEIN-RELATED"/>
    <property type="match status" value="1"/>
</dbReference>
<evidence type="ECO:0000259" key="1">
    <source>
        <dbReference type="PROSITE" id="PS50878"/>
    </source>
</evidence>
<gene>
    <name evidence="3" type="primary">LOC103521307</name>
</gene>
<dbReference type="InterPro" id="IPR000477">
    <property type="entry name" value="RT_dom"/>
</dbReference>
<dbReference type="Pfam" id="PF00078">
    <property type="entry name" value="RVT_1"/>
    <property type="match status" value="1"/>
</dbReference>
<dbReference type="PANTHER" id="PTHR33481">
    <property type="entry name" value="REVERSE TRANSCRIPTASE"/>
    <property type="match status" value="1"/>
</dbReference>
<dbReference type="PaxDb" id="121845-A0A1S3DM54"/>
<proteinExistence type="predicted"/>
<dbReference type="KEGG" id="dci:103521307"/>
<sequence length="159" mass="18478">NGIRQGSSLSGDLSNVATCDIGKYIPGDVMHSMFVDDLIIFMRHKDLDVIQTQIQRTLDNIVVWSKKNGMTFAPEKTSGITFTRKRFNPPIRLEFQNHDVKFQDKVRWLGMHLDNKWKWEAHIAQAKTRSLKAMNIMKILGNKKKGLRRQVLMKIYNAY</sequence>
<name>A0A1S3DM54_DIACI</name>
<organism evidence="2 3">
    <name type="scientific">Diaphorina citri</name>
    <name type="common">Asian citrus psyllid</name>
    <dbReference type="NCBI Taxonomy" id="121845"/>
    <lineage>
        <taxon>Eukaryota</taxon>
        <taxon>Metazoa</taxon>
        <taxon>Ecdysozoa</taxon>
        <taxon>Arthropoda</taxon>
        <taxon>Hexapoda</taxon>
        <taxon>Insecta</taxon>
        <taxon>Pterygota</taxon>
        <taxon>Neoptera</taxon>
        <taxon>Paraneoptera</taxon>
        <taxon>Hemiptera</taxon>
        <taxon>Sternorrhyncha</taxon>
        <taxon>Psylloidea</taxon>
        <taxon>Psyllidae</taxon>
        <taxon>Diaphorininae</taxon>
        <taxon>Diaphorina</taxon>
    </lineage>
</organism>
<dbReference type="STRING" id="121845.A0A1S3DM54"/>
<dbReference type="AlphaFoldDB" id="A0A1S3DM54"/>
<dbReference type="GeneID" id="103521307"/>
<accession>A0A1S3DM54</accession>
<protein>
    <submittedName>
        <fullName evidence="3">Uncharacterized protein LOC103521307</fullName>
    </submittedName>
</protein>
<reference evidence="3" key="1">
    <citation type="submission" date="2025-08" db="UniProtKB">
        <authorList>
            <consortium name="RefSeq"/>
        </authorList>
    </citation>
    <scope>IDENTIFICATION</scope>
</reference>
<feature type="non-terminal residue" evidence="3">
    <location>
        <position position="159"/>
    </location>
</feature>
<dbReference type="Proteomes" id="UP000079169">
    <property type="component" value="Unplaced"/>
</dbReference>
<evidence type="ECO:0000313" key="3">
    <source>
        <dbReference type="RefSeq" id="XP_008484639.1"/>
    </source>
</evidence>
<dbReference type="OMA" id="RSKCDYG"/>
<feature type="domain" description="Reverse transcriptase" evidence="1">
    <location>
        <begin position="1"/>
        <end position="113"/>
    </location>
</feature>
<keyword evidence="2" id="KW-1185">Reference proteome</keyword>
<dbReference type="RefSeq" id="XP_008484639.1">
    <property type="nucleotide sequence ID" value="XM_008486417.1"/>
</dbReference>
<dbReference type="PROSITE" id="PS50878">
    <property type="entry name" value="RT_POL"/>
    <property type="match status" value="1"/>
</dbReference>
<evidence type="ECO:0000313" key="2">
    <source>
        <dbReference type="Proteomes" id="UP000079169"/>
    </source>
</evidence>